<organism evidence="1 2">
    <name type="scientific">Sinanodonta woodiana</name>
    <name type="common">Chinese pond mussel</name>
    <name type="synonym">Anodonta woodiana</name>
    <dbReference type="NCBI Taxonomy" id="1069815"/>
    <lineage>
        <taxon>Eukaryota</taxon>
        <taxon>Metazoa</taxon>
        <taxon>Spiralia</taxon>
        <taxon>Lophotrochozoa</taxon>
        <taxon>Mollusca</taxon>
        <taxon>Bivalvia</taxon>
        <taxon>Autobranchia</taxon>
        <taxon>Heteroconchia</taxon>
        <taxon>Palaeoheterodonta</taxon>
        <taxon>Unionida</taxon>
        <taxon>Unionoidea</taxon>
        <taxon>Unionidae</taxon>
        <taxon>Unioninae</taxon>
        <taxon>Sinanodonta</taxon>
    </lineage>
</organism>
<accession>A0ABD3X8F3</accession>
<evidence type="ECO:0000313" key="2">
    <source>
        <dbReference type="Proteomes" id="UP001634394"/>
    </source>
</evidence>
<dbReference type="EMBL" id="JBJQND010000003">
    <property type="protein sequence ID" value="KAL3881185.1"/>
    <property type="molecule type" value="Genomic_DNA"/>
</dbReference>
<sequence length="186" mass="22015">MDKEEARFRQRFQAFPSSFNLEIEELKSSKKIVLFKKKVEENVSSEIYDSTTERIRMYNLLTFLNWRANENDDAYSYNRKALELDKENIVSLFNRLWMRREDGYLTEANEELNRLAKLAEANTNLLLIGKAEIAYCYPIFGPSYLLKSKDMFEDVVRKLVDKDIHPDSIFSLKLDLGIMYRKLCNP</sequence>
<dbReference type="AlphaFoldDB" id="A0ABD3X8F3"/>
<keyword evidence="2" id="KW-1185">Reference proteome</keyword>
<protein>
    <submittedName>
        <fullName evidence="1">Uncharacterized protein</fullName>
    </submittedName>
</protein>
<dbReference type="Gene3D" id="1.25.40.10">
    <property type="entry name" value="Tetratricopeptide repeat domain"/>
    <property type="match status" value="1"/>
</dbReference>
<dbReference type="InterPro" id="IPR011990">
    <property type="entry name" value="TPR-like_helical_dom_sf"/>
</dbReference>
<dbReference type="Proteomes" id="UP001634394">
    <property type="component" value="Unassembled WGS sequence"/>
</dbReference>
<gene>
    <name evidence="1" type="ORF">ACJMK2_027642</name>
</gene>
<dbReference type="SUPFAM" id="SSF48452">
    <property type="entry name" value="TPR-like"/>
    <property type="match status" value="1"/>
</dbReference>
<evidence type="ECO:0000313" key="1">
    <source>
        <dbReference type="EMBL" id="KAL3881185.1"/>
    </source>
</evidence>
<reference evidence="1 2" key="1">
    <citation type="submission" date="2024-11" db="EMBL/GenBank/DDBJ databases">
        <title>Chromosome-level genome assembly of the freshwater bivalve Anodonta woodiana.</title>
        <authorList>
            <person name="Chen X."/>
        </authorList>
    </citation>
    <scope>NUCLEOTIDE SEQUENCE [LARGE SCALE GENOMIC DNA]</scope>
    <source>
        <strain evidence="1">MN2024</strain>
        <tissue evidence="1">Gills</tissue>
    </source>
</reference>
<name>A0ABD3X8F3_SINWO</name>
<proteinExistence type="predicted"/>
<comment type="caution">
    <text evidence="1">The sequence shown here is derived from an EMBL/GenBank/DDBJ whole genome shotgun (WGS) entry which is preliminary data.</text>
</comment>